<evidence type="ECO:0000313" key="3">
    <source>
        <dbReference type="Proteomes" id="UP001596391"/>
    </source>
</evidence>
<dbReference type="PROSITE" id="PS51725">
    <property type="entry name" value="ABM"/>
    <property type="match status" value="1"/>
</dbReference>
<keyword evidence="2" id="KW-0503">Monooxygenase</keyword>
<dbReference type="EMBL" id="JBHSWI010000001">
    <property type="protein sequence ID" value="MFC6646014.1"/>
    <property type="molecule type" value="Genomic_DNA"/>
</dbReference>
<dbReference type="RefSeq" id="WP_263369715.1">
    <property type="nucleotide sequence ID" value="NZ_JAGSYD010000001.1"/>
</dbReference>
<sequence length="103" mass="11906">MENNKAAFVVIAEFEVSAENRREFLELCRYDAEHSVSDEPGCRQFDCSTAEESLESVVLYEVYDDRVAFDAHLQTPHYALFAEGVERLGVQKVRVRFFARQHS</sequence>
<dbReference type="GO" id="GO:0004497">
    <property type="term" value="F:monooxygenase activity"/>
    <property type="evidence" value="ECO:0007669"/>
    <property type="project" value="UniProtKB-KW"/>
</dbReference>
<organism evidence="2 3">
    <name type="scientific">Granulicella cerasi</name>
    <dbReference type="NCBI Taxonomy" id="741063"/>
    <lineage>
        <taxon>Bacteria</taxon>
        <taxon>Pseudomonadati</taxon>
        <taxon>Acidobacteriota</taxon>
        <taxon>Terriglobia</taxon>
        <taxon>Terriglobales</taxon>
        <taxon>Acidobacteriaceae</taxon>
        <taxon>Granulicella</taxon>
    </lineage>
</organism>
<comment type="caution">
    <text evidence="2">The sequence shown here is derived from an EMBL/GenBank/DDBJ whole genome shotgun (WGS) entry which is preliminary data.</text>
</comment>
<dbReference type="Proteomes" id="UP001596391">
    <property type="component" value="Unassembled WGS sequence"/>
</dbReference>
<feature type="domain" description="ABM" evidence="1">
    <location>
        <begin position="8"/>
        <end position="97"/>
    </location>
</feature>
<dbReference type="PANTHER" id="PTHR33336:SF1">
    <property type="entry name" value="(4S)-4-HYDROXY-5-PHOSPHONOOXYPENTANE-2,3-DIONE ISOMERASE"/>
    <property type="match status" value="1"/>
</dbReference>
<dbReference type="Pfam" id="PF03992">
    <property type="entry name" value="ABM"/>
    <property type="match status" value="1"/>
</dbReference>
<evidence type="ECO:0000313" key="2">
    <source>
        <dbReference type="EMBL" id="MFC6646014.1"/>
    </source>
</evidence>
<dbReference type="InterPro" id="IPR011008">
    <property type="entry name" value="Dimeric_a/b-barrel"/>
</dbReference>
<dbReference type="SUPFAM" id="SSF54909">
    <property type="entry name" value="Dimeric alpha+beta barrel"/>
    <property type="match status" value="1"/>
</dbReference>
<proteinExistence type="predicted"/>
<keyword evidence="3" id="KW-1185">Reference proteome</keyword>
<name>A0ABW1ZA69_9BACT</name>
<dbReference type="PANTHER" id="PTHR33336">
    <property type="entry name" value="QUINOL MONOOXYGENASE YGIN-RELATED"/>
    <property type="match status" value="1"/>
</dbReference>
<gene>
    <name evidence="2" type="ORF">ACFQBQ_10560</name>
</gene>
<reference evidence="3" key="1">
    <citation type="journal article" date="2019" name="Int. J. Syst. Evol. Microbiol.">
        <title>The Global Catalogue of Microorganisms (GCM) 10K type strain sequencing project: providing services to taxonomists for standard genome sequencing and annotation.</title>
        <authorList>
            <consortium name="The Broad Institute Genomics Platform"/>
            <consortium name="The Broad Institute Genome Sequencing Center for Infectious Disease"/>
            <person name="Wu L."/>
            <person name="Ma J."/>
        </authorList>
    </citation>
    <scope>NUCLEOTIDE SEQUENCE [LARGE SCALE GENOMIC DNA]</scope>
    <source>
        <strain evidence="3">CGMCC 1.16026</strain>
    </source>
</reference>
<evidence type="ECO:0000259" key="1">
    <source>
        <dbReference type="PROSITE" id="PS51725"/>
    </source>
</evidence>
<protein>
    <submittedName>
        <fullName evidence="2">Quinol monooxygenase</fullName>
        <ecNumber evidence="2">1.-.-.-</ecNumber>
    </submittedName>
</protein>
<dbReference type="InterPro" id="IPR007138">
    <property type="entry name" value="ABM_dom"/>
</dbReference>
<keyword evidence="2" id="KW-0560">Oxidoreductase</keyword>
<dbReference type="EC" id="1.-.-.-" evidence="2"/>
<dbReference type="InterPro" id="IPR050744">
    <property type="entry name" value="AI-2_Isomerase_LsrG"/>
</dbReference>
<accession>A0ABW1ZA69</accession>
<dbReference type="Gene3D" id="3.30.70.100">
    <property type="match status" value="1"/>
</dbReference>